<gene>
    <name evidence="1" type="ORF">BE17_10640</name>
</gene>
<name>A0A150RA00_SORCE</name>
<accession>A0A150RA00</accession>
<comment type="caution">
    <text evidence="1">The sequence shown here is derived from an EMBL/GenBank/DDBJ whole genome shotgun (WGS) entry which is preliminary data.</text>
</comment>
<reference evidence="1 2" key="1">
    <citation type="submission" date="2014-02" db="EMBL/GenBank/DDBJ databases">
        <title>The small core and large imbalanced accessory genome model reveals a collaborative survival strategy of Sorangium cellulosum strains in nature.</title>
        <authorList>
            <person name="Han K."/>
            <person name="Peng R."/>
            <person name="Blom J."/>
            <person name="Li Y.-Z."/>
        </authorList>
    </citation>
    <scope>NUCLEOTIDE SEQUENCE [LARGE SCALE GENOMIC DNA]</scope>
    <source>
        <strain evidence="1 2">So0011-07</strain>
    </source>
</reference>
<evidence type="ECO:0000313" key="2">
    <source>
        <dbReference type="Proteomes" id="UP000075635"/>
    </source>
</evidence>
<protein>
    <submittedName>
        <fullName evidence="1">Uncharacterized protein</fullName>
    </submittedName>
</protein>
<organism evidence="1 2">
    <name type="scientific">Sorangium cellulosum</name>
    <name type="common">Polyangium cellulosum</name>
    <dbReference type="NCBI Taxonomy" id="56"/>
    <lineage>
        <taxon>Bacteria</taxon>
        <taxon>Pseudomonadati</taxon>
        <taxon>Myxococcota</taxon>
        <taxon>Polyangia</taxon>
        <taxon>Polyangiales</taxon>
        <taxon>Polyangiaceae</taxon>
        <taxon>Sorangium</taxon>
    </lineage>
</organism>
<dbReference type="EMBL" id="JEMB01002947">
    <property type="protein sequence ID" value="KYF77062.1"/>
    <property type="molecule type" value="Genomic_DNA"/>
</dbReference>
<dbReference type="AlphaFoldDB" id="A0A150RA00"/>
<sequence length="164" mass="17976">MTRPGIRDLEQGWDARLRATVARRFIMAFFGPIDHVIAIKLLNIMGSVFHWSDGWGPNLDQVPGSSTLPQKALYDTLRALESTAHLESTLALISDDSIRRHFSAANEQRARQLLDKLAPEGPEVDVRSAQTLLGVAAVLPEGATRLAVLTRATNIASRGAPRRT</sequence>
<proteinExistence type="predicted"/>
<dbReference type="Proteomes" id="UP000075635">
    <property type="component" value="Unassembled WGS sequence"/>
</dbReference>
<evidence type="ECO:0000313" key="1">
    <source>
        <dbReference type="EMBL" id="KYF77062.1"/>
    </source>
</evidence>